<feature type="compositionally biased region" description="Acidic residues" evidence="1">
    <location>
        <begin position="22"/>
        <end position="61"/>
    </location>
</feature>
<name>A0A9Q8LB93_PASFU</name>
<dbReference type="RefSeq" id="XP_047758445.1">
    <property type="nucleotide sequence ID" value="XM_047901675.1"/>
</dbReference>
<reference evidence="2" key="2">
    <citation type="journal article" date="2022" name="Microb. Genom.">
        <title>A chromosome-scale genome assembly of the tomato pathogen Cladosporium fulvum reveals a compartmentalized genome architecture and the presence of a dispensable chromosome.</title>
        <authorList>
            <person name="Zaccaron A.Z."/>
            <person name="Chen L.H."/>
            <person name="Samaras A."/>
            <person name="Stergiopoulos I."/>
        </authorList>
    </citation>
    <scope>NUCLEOTIDE SEQUENCE</scope>
    <source>
        <strain evidence="2">Race5_Kim</strain>
    </source>
</reference>
<dbReference type="AlphaFoldDB" id="A0A9Q8LB93"/>
<feature type="compositionally biased region" description="Basic and acidic residues" evidence="1">
    <location>
        <begin position="173"/>
        <end position="189"/>
    </location>
</feature>
<dbReference type="OMA" id="FHTEDES"/>
<dbReference type="Proteomes" id="UP000756132">
    <property type="component" value="Chromosome 2"/>
</dbReference>
<reference evidence="2" key="1">
    <citation type="submission" date="2021-12" db="EMBL/GenBank/DDBJ databases">
        <authorList>
            <person name="Zaccaron A."/>
            <person name="Stergiopoulos I."/>
        </authorList>
    </citation>
    <scope>NUCLEOTIDE SEQUENCE</scope>
    <source>
        <strain evidence="2">Race5_Kim</strain>
    </source>
</reference>
<feature type="compositionally biased region" description="Basic residues" evidence="1">
    <location>
        <begin position="158"/>
        <end position="167"/>
    </location>
</feature>
<organism evidence="2 3">
    <name type="scientific">Passalora fulva</name>
    <name type="common">Tomato leaf mold</name>
    <name type="synonym">Cladosporium fulvum</name>
    <dbReference type="NCBI Taxonomy" id="5499"/>
    <lineage>
        <taxon>Eukaryota</taxon>
        <taxon>Fungi</taxon>
        <taxon>Dikarya</taxon>
        <taxon>Ascomycota</taxon>
        <taxon>Pezizomycotina</taxon>
        <taxon>Dothideomycetes</taxon>
        <taxon>Dothideomycetidae</taxon>
        <taxon>Mycosphaerellales</taxon>
        <taxon>Mycosphaerellaceae</taxon>
        <taxon>Fulvia</taxon>
    </lineage>
</organism>
<protein>
    <submittedName>
        <fullName evidence="2">Uncharacterized protein</fullName>
    </submittedName>
</protein>
<accession>A0A9Q8LB93</accession>
<dbReference type="KEGG" id="ffu:CLAFUR5_02527"/>
<proteinExistence type="predicted"/>
<dbReference type="EMBL" id="CP090164">
    <property type="protein sequence ID" value="UJO14079.1"/>
    <property type="molecule type" value="Genomic_DNA"/>
</dbReference>
<dbReference type="OrthoDB" id="10480814at2759"/>
<feature type="compositionally biased region" description="Basic residues" evidence="1">
    <location>
        <begin position="198"/>
        <end position="209"/>
    </location>
</feature>
<feature type="compositionally biased region" description="Low complexity" evidence="1">
    <location>
        <begin position="78"/>
        <end position="94"/>
    </location>
</feature>
<feature type="region of interest" description="Disordered" evidence="1">
    <location>
        <begin position="1"/>
        <end position="98"/>
    </location>
</feature>
<keyword evidence="3" id="KW-1185">Reference proteome</keyword>
<evidence type="ECO:0000313" key="3">
    <source>
        <dbReference type="Proteomes" id="UP000756132"/>
    </source>
</evidence>
<feature type="region of interest" description="Disordered" evidence="1">
    <location>
        <begin position="154"/>
        <end position="209"/>
    </location>
</feature>
<gene>
    <name evidence="2" type="ORF">CLAFUR5_02527</name>
</gene>
<evidence type="ECO:0000313" key="2">
    <source>
        <dbReference type="EMBL" id="UJO14079.1"/>
    </source>
</evidence>
<feature type="compositionally biased region" description="Basic residues" evidence="1">
    <location>
        <begin position="1"/>
        <end position="16"/>
    </location>
</feature>
<evidence type="ECO:0000256" key="1">
    <source>
        <dbReference type="SAM" id="MobiDB-lite"/>
    </source>
</evidence>
<dbReference type="GeneID" id="71982405"/>
<sequence>MAIRQHRAPAAKKAKPVKAIEPEVEDDSSEDLALDDGEEEFHSEDESEDADIAAIAEDEEEFHTASGDEGDDEDDHVPSAPLLPASLLKSKPTSTSVPVKISWNSLSRHQKKALRDEMGVSMKELRTQVQGTGVIEAGRAAQLKRGILPADKVAGSRIAKKRKRKGGQPKIESSGKQKLIEERKRRMLENARGSVLPVKKRKTKAHSRR</sequence>